<accession>A0A8S5L1C8</accession>
<evidence type="ECO:0000313" key="2">
    <source>
        <dbReference type="Proteomes" id="UP000677121"/>
    </source>
</evidence>
<dbReference type="Proteomes" id="UP000677121">
    <property type="component" value="Segment"/>
</dbReference>
<dbReference type="KEGG" id="vg:80399315"/>
<dbReference type="EMBL" id="BK013663">
    <property type="protein sequence ID" value="DAD50914.1"/>
    <property type="molecule type" value="Genomic_RNA"/>
</dbReference>
<protein>
    <submittedName>
        <fullName evidence="1">Coat protein</fullName>
    </submittedName>
</protein>
<dbReference type="RefSeq" id="YP_010770103.1">
    <property type="nucleotide sequence ID" value="NC_074164.1"/>
</dbReference>
<dbReference type="GO" id="GO:0019028">
    <property type="term" value="C:viral capsid"/>
    <property type="evidence" value="ECO:0007669"/>
    <property type="project" value="UniProtKB-KW"/>
</dbReference>
<keyword evidence="1" id="KW-0946">Virion</keyword>
<reference evidence="1" key="1">
    <citation type="submission" date="2020-09" db="EMBL/GenBank/DDBJ databases">
        <title>Leviviricetes taxonomy.</title>
        <authorList>
            <person name="Stockdale S.R."/>
            <person name="Callanan J."/>
            <person name="Adriaenssens E.M."/>
            <person name="Kuhn J.H."/>
            <person name="Rumnieks J."/>
            <person name="Shkoporov A."/>
            <person name="Draper L.A."/>
            <person name="Ross P."/>
            <person name="Hill C."/>
        </authorList>
    </citation>
    <scope>NUCLEOTIDE SEQUENCE</scope>
</reference>
<sequence length="129" mass="13324">MNVTIGASLTGGSSVALSPAGVTPGRSTYVAPGHTRLEPKTVEFYSSAPVTTAANPGVARSGMKISLASRTSEEGCCTVQAGFVAFDIGFRWHLNQPESLVDDAIEYLQGLVFTAGFANAMKAGILPTT</sequence>
<organism evidence="1 2">
    <name type="scientific">ssRNA phage SRR5467091_9</name>
    <dbReference type="NCBI Taxonomy" id="2786474"/>
    <lineage>
        <taxon>Viruses</taxon>
        <taxon>Riboviria</taxon>
        <taxon>Orthornavirae</taxon>
        <taxon>Lenarviricota</taxon>
        <taxon>Leviviricetes</taxon>
        <taxon>Norzivirales</taxon>
        <taxon>Solspiviridae</taxon>
        <taxon>Oekfovirus</taxon>
        <taxon>Oekfovirus sp. 'lutivicinum'</taxon>
    </lineage>
</organism>
<keyword evidence="1" id="KW-0167">Capsid protein</keyword>
<gene>
    <name evidence="1" type="primary">SRR5467091_9_2</name>
</gene>
<proteinExistence type="predicted"/>
<evidence type="ECO:0000313" key="1">
    <source>
        <dbReference type="EMBL" id="DAD50914.1"/>
    </source>
</evidence>
<name>A0A8S5L1C8_9VIRU</name>
<dbReference type="GeneID" id="80399315"/>